<dbReference type="RefSeq" id="WP_062295917.1">
    <property type="nucleotide sequence ID" value="NZ_CP012036.1"/>
</dbReference>
<keyword evidence="1 11" id="KW-0813">Transport</keyword>
<keyword evidence="9 11" id="KW-0406">Ion transport</keyword>
<accession>A0A0M5MHP5</accession>
<evidence type="ECO:0000256" key="5">
    <source>
        <dbReference type="ARBA" id="ARBA00022741"/>
    </source>
</evidence>
<dbReference type="PANTHER" id="PTHR30042">
    <property type="entry name" value="POTASSIUM-TRANSPORTING ATPASE C CHAIN"/>
    <property type="match status" value="1"/>
</dbReference>
<evidence type="ECO:0000256" key="9">
    <source>
        <dbReference type="ARBA" id="ARBA00023065"/>
    </source>
</evidence>
<evidence type="ECO:0000313" key="13">
    <source>
        <dbReference type="Proteomes" id="UP000062645"/>
    </source>
</evidence>
<dbReference type="NCBIfam" id="NF010607">
    <property type="entry name" value="PRK14003.1"/>
    <property type="match status" value="1"/>
</dbReference>
<dbReference type="GO" id="GO:0016787">
    <property type="term" value="F:hydrolase activity"/>
    <property type="evidence" value="ECO:0007669"/>
    <property type="project" value="UniProtKB-KW"/>
</dbReference>
<dbReference type="PIRSF" id="PIRSF001296">
    <property type="entry name" value="K_ATPase_KdpC"/>
    <property type="match status" value="1"/>
</dbReference>
<keyword evidence="12" id="KW-0378">Hydrolase</keyword>
<keyword evidence="13" id="KW-1185">Reference proteome</keyword>
<keyword evidence="7 11" id="KW-0630">Potassium</keyword>
<evidence type="ECO:0000256" key="2">
    <source>
        <dbReference type="ARBA" id="ARBA00022475"/>
    </source>
</evidence>
<evidence type="ECO:0000256" key="10">
    <source>
        <dbReference type="ARBA" id="ARBA00023136"/>
    </source>
</evidence>
<keyword evidence="10 11" id="KW-0472">Membrane</keyword>
<keyword evidence="8 11" id="KW-1133">Transmembrane helix</keyword>
<dbReference type="AlphaFoldDB" id="A0A0M5MHP5"/>
<dbReference type="OrthoDB" id="9809491at2"/>
<comment type="function">
    <text evidence="11">Part of the high-affinity ATP-driven potassium transport (or Kdp) system, which catalyzes the hydrolysis of ATP coupled with the electrogenic transport of potassium into the cytoplasm. This subunit acts as a catalytic chaperone that increases the ATP-binding affinity of the ATP-hydrolyzing subunit KdpB by the formation of a transient KdpB/KdpC/ATP ternary complex.</text>
</comment>
<dbReference type="KEGG" id="npz:ACX27_23225"/>
<keyword evidence="5 11" id="KW-0547">Nucleotide-binding</keyword>
<keyword evidence="4 11" id="KW-0812">Transmembrane</keyword>
<evidence type="ECO:0000256" key="3">
    <source>
        <dbReference type="ARBA" id="ARBA00022538"/>
    </source>
</evidence>
<evidence type="ECO:0000256" key="1">
    <source>
        <dbReference type="ARBA" id="ARBA00022448"/>
    </source>
</evidence>
<protein>
    <recommendedName>
        <fullName evidence="11">Potassium-transporting ATPase KdpC subunit</fullName>
    </recommendedName>
    <alternativeName>
        <fullName evidence="11">ATP phosphohydrolase [potassium-transporting] C chain</fullName>
    </alternativeName>
    <alternativeName>
        <fullName evidence="11">Potassium-binding and translocating subunit C</fullName>
    </alternativeName>
    <alternativeName>
        <fullName evidence="11">Potassium-translocating ATPase C chain</fullName>
    </alternativeName>
</protein>
<comment type="similarity">
    <text evidence="11">Belongs to the KdpC family.</text>
</comment>
<keyword evidence="3 11" id="KW-0633">Potassium transport</keyword>
<dbReference type="PATRIC" id="fig|224013.5.peg.5572"/>
<organism evidence="12 13">
    <name type="scientific">Nostoc piscinale CENA21</name>
    <dbReference type="NCBI Taxonomy" id="224013"/>
    <lineage>
        <taxon>Bacteria</taxon>
        <taxon>Bacillati</taxon>
        <taxon>Cyanobacteriota</taxon>
        <taxon>Cyanophyceae</taxon>
        <taxon>Nostocales</taxon>
        <taxon>Nostocaceae</taxon>
        <taxon>Nostoc</taxon>
    </lineage>
</organism>
<proteinExistence type="inferred from homology"/>
<keyword evidence="6 11" id="KW-0067">ATP-binding</keyword>
<evidence type="ECO:0000256" key="11">
    <source>
        <dbReference type="HAMAP-Rule" id="MF_00276"/>
    </source>
</evidence>
<comment type="subcellular location">
    <subcellularLocation>
        <location evidence="11">Cell membrane</location>
        <topology evidence="11">Single-pass membrane protein</topology>
    </subcellularLocation>
</comment>
<evidence type="ECO:0000256" key="7">
    <source>
        <dbReference type="ARBA" id="ARBA00022958"/>
    </source>
</evidence>
<evidence type="ECO:0000256" key="6">
    <source>
        <dbReference type="ARBA" id="ARBA00022840"/>
    </source>
</evidence>
<name>A0A0M5MHP5_9NOSO</name>
<dbReference type="GO" id="GO:0005886">
    <property type="term" value="C:plasma membrane"/>
    <property type="evidence" value="ECO:0007669"/>
    <property type="project" value="UniProtKB-SubCell"/>
</dbReference>
<dbReference type="Proteomes" id="UP000062645">
    <property type="component" value="Chromosome"/>
</dbReference>
<reference evidence="13" key="1">
    <citation type="submission" date="2015-07" db="EMBL/GenBank/DDBJ databases">
        <title>Genome Of Nitrogen-Fixing Cyanobacterium Nostoc piscinale CENA21 From Solimoes/Amazon River Floodplain Sediments And Comparative Genomics To Uncover Biosynthetic Natural Products Potential.</title>
        <authorList>
            <person name="Leao T.F."/>
            <person name="Leao P.N."/>
            <person name="Guimaraes P.I."/>
            <person name="de Melo A.G.C."/>
            <person name="Ramos R.T.J."/>
            <person name="Silva A."/>
            <person name="Fiore M.F."/>
            <person name="Schneider M.P.C."/>
        </authorList>
    </citation>
    <scope>NUCLEOTIDE SEQUENCE [LARGE SCALE GENOMIC DNA]</scope>
    <source>
        <strain evidence="13">CENA21</strain>
    </source>
</reference>
<evidence type="ECO:0000313" key="12">
    <source>
        <dbReference type="EMBL" id="ALF55080.1"/>
    </source>
</evidence>
<dbReference type="GO" id="GO:0005524">
    <property type="term" value="F:ATP binding"/>
    <property type="evidence" value="ECO:0007669"/>
    <property type="project" value="UniProtKB-UniRule"/>
</dbReference>
<sequence>MSFAREVNRAIRSTFVLWVIGAIIYPFVMLGIGQIILPFQVNGSLIKNSQGQVIGSSLIGQPFTSERYFNSRPSTTSYSTADPKKDEAGVLKTGVSGASNLAPSNSALIERIKGKDDPDPSKRVEGDLNRLKTAGIQPTADLVYTSGSSLDPHITPEAAKAQVNRVAKARGLQPQQLETLIAQNIDNRFLGIFGEPGVNVLKLNLALDALKSAS</sequence>
<evidence type="ECO:0000256" key="8">
    <source>
        <dbReference type="ARBA" id="ARBA00022989"/>
    </source>
</evidence>
<reference evidence="12 13" key="2">
    <citation type="journal article" date="2016" name="Genome Announc.">
        <title>Draft Genome Sequence of the N2-Fixing Cyanobacterium Nostoc piscinale CENA21, Isolated from the Brazilian Amazon Floodplain.</title>
        <authorList>
            <person name="Leao T."/>
            <person name="Guimaraes P.I."/>
            <person name="de Melo A.G."/>
            <person name="Ramos R.T."/>
            <person name="Leao P.N."/>
            <person name="Silva A."/>
            <person name="Fiore M.F."/>
            <person name="Schneider M.P."/>
        </authorList>
    </citation>
    <scope>NUCLEOTIDE SEQUENCE [LARGE SCALE GENOMIC DNA]</scope>
    <source>
        <strain evidence="12 13">CENA21</strain>
    </source>
</reference>
<gene>
    <name evidence="11" type="primary">kdpC</name>
    <name evidence="12" type="ORF">ACX27_23225</name>
</gene>
<dbReference type="HAMAP" id="MF_00276">
    <property type="entry name" value="KdpC"/>
    <property type="match status" value="1"/>
</dbReference>
<dbReference type="STRING" id="224013.ACX27_23225"/>
<keyword evidence="2 11" id="KW-1003">Cell membrane</keyword>
<dbReference type="InterPro" id="IPR003820">
    <property type="entry name" value="KdpC"/>
</dbReference>
<dbReference type="EMBL" id="CP012036">
    <property type="protein sequence ID" value="ALF55080.1"/>
    <property type="molecule type" value="Genomic_DNA"/>
</dbReference>
<dbReference type="PANTHER" id="PTHR30042:SF2">
    <property type="entry name" value="POTASSIUM-TRANSPORTING ATPASE KDPC SUBUNIT"/>
    <property type="match status" value="1"/>
</dbReference>
<evidence type="ECO:0000256" key="4">
    <source>
        <dbReference type="ARBA" id="ARBA00022692"/>
    </source>
</evidence>
<dbReference type="GO" id="GO:0008556">
    <property type="term" value="F:P-type potassium transmembrane transporter activity"/>
    <property type="evidence" value="ECO:0007669"/>
    <property type="project" value="InterPro"/>
</dbReference>
<comment type="subunit">
    <text evidence="11">The system is composed of three essential subunits: KdpA, KdpB and KdpC.</text>
</comment>
<dbReference type="NCBIfam" id="TIGR00681">
    <property type="entry name" value="kdpC"/>
    <property type="match status" value="1"/>
</dbReference>
<feature type="transmembrane region" description="Helical" evidence="11">
    <location>
        <begin position="15"/>
        <end position="37"/>
    </location>
</feature>
<dbReference type="Pfam" id="PF02669">
    <property type="entry name" value="KdpC"/>
    <property type="match status" value="1"/>
</dbReference>